<dbReference type="AlphaFoldDB" id="A0A7Z2SAA0"/>
<gene>
    <name evidence="1" type="primary">mobC</name>
    <name evidence="1" type="ORF">GVO57_13540</name>
</gene>
<keyword evidence="2" id="KW-1185">Reference proteome</keyword>
<evidence type="ECO:0000313" key="1">
    <source>
        <dbReference type="EMBL" id="QHL91634.1"/>
    </source>
</evidence>
<protein>
    <submittedName>
        <fullName evidence="1">Plasmid mobilization relaxosome protein MobC</fullName>
    </submittedName>
</protein>
<dbReference type="InterPro" id="IPR053842">
    <property type="entry name" value="NikA-like"/>
</dbReference>
<dbReference type="Proteomes" id="UP000464468">
    <property type="component" value="Chromosome"/>
</dbReference>
<dbReference type="KEGG" id="schy:GVO57_13540"/>
<proteinExistence type="predicted"/>
<accession>A0A7Z2SAA0</accession>
<name>A0A7Z2SAA0_9SPHN</name>
<evidence type="ECO:0000313" key="2">
    <source>
        <dbReference type="Proteomes" id="UP000464468"/>
    </source>
</evidence>
<dbReference type="Pfam" id="PF21983">
    <property type="entry name" value="NikA-like"/>
    <property type="match status" value="1"/>
</dbReference>
<organism evidence="1 2">
    <name type="scientific">Sphingomonas changnyeongensis</name>
    <dbReference type="NCBI Taxonomy" id="2698679"/>
    <lineage>
        <taxon>Bacteria</taxon>
        <taxon>Pseudomonadati</taxon>
        <taxon>Pseudomonadota</taxon>
        <taxon>Alphaproteobacteria</taxon>
        <taxon>Sphingomonadales</taxon>
        <taxon>Sphingomonadaceae</taxon>
        <taxon>Sphingomonas</taxon>
    </lineage>
</organism>
<sequence>MPGKSGSETRQRQIVRSTRWSAAEFARLAELARYSGCSEAELLRRLVNRASRQIIPSRELVTEIRRLGGNINQIARRLNGGGQVTAAELRAVYDDLLAAARIARS</sequence>
<dbReference type="RefSeq" id="WP_160593670.1">
    <property type="nucleotide sequence ID" value="NZ_CP047895.1"/>
</dbReference>
<dbReference type="EMBL" id="CP047895">
    <property type="protein sequence ID" value="QHL91634.1"/>
    <property type="molecule type" value="Genomic_DNA"/>
</dbReference>
<reference evidence="1 2" key="1">
    <citation type="submission" date="2020-01" db="EMBL/GenBank/DDBJ databases">
        <title>Sphingomonas sp. C33 whole genome sequece.</title>
        <authorList>
            <person name="Park C."/>
        </authorList>
    </citation>
    <scope>NUCLEOTIDE SEQUENCE [LARGE SCALE GENOMIC DNA]</scope>
    <source>
        <strain evidence="1 2">C33</strain>
    </source>
</reference>